<keyword evidence="1" id="KW-0812">Transmembrane</keyword>
<dbReference type="KEGG" id="ntn:D5366_08790"/>
<accession>A0A4Y6V8T9</accession>
<dbReference type="RefSeq" id="WP_141493139.1">
    <property type="nucleotide sequence ID" value="NZ_CP032485.1"/>
</dbReference>
<protein>
    <submittedName>
        <fullName evidence="3">EamA/RhaT family transporter</fullName>
    </submittedName>
</protein>
<feature type="transmembrane region" description="Helical" evidence="1">
    <location>
        <begin position="210"/>
        <end position="231"/>
    </location>
</feature>
<reference evidence="3 4" key="1">
    <citation type="submission" date="2018-09" db="EMBL/GenBank/DDBJ databases">
        <title>The complete genome sequence of Neokomagataea tanensis NBRC 106556(T).</title>
        <authorList>
            <person name="Chua K.-O."/>
            <person name="See-Too W.-S."/>
            <person name="Hong K.-W."/>
            <person name="Yin W.-F."/>
            <person name="Chan K.-G."/>
        </authorList>
    </citation>
    <scope>NUCLEOTIDE SEQUENCE [LARGE SCALE GENOMIC DNA]</scope>
    <source>
        <strain evidence="4">AH13 \ NBRC 106556</strain>
    </source>
</reference>
<evidence type="ECO:0000256" key="1">
    <source>
        <dbReference type="SAM" id="Phobius"/>
    </source>
</evidence>
<dbReference type="GO" id="GO:0016020">
    <property type="term" value="C:membrane"/>
    <property type="evidence" value="ECO:0007669"/>
    <property type="project" value="InterPro"/>
</dbReference>
<dbReference type="PANTHER" id="PTHR12715">
    <property type="entry name" value="TRANSPORTER, DRUG/METABOLITE EXPORTER FAMILY"/>
    <property type="match status" value="1"/>
</dbReference>
<feature type="domain" description="EamA" evidence="2">
    <location>
        <begin position="152"/>
        <end position="285"/>
    </location>
</feature>
<evidence type="ECO:0000313" key="4">
    <source>
        <dbReference type="Proteomes" id="UP000317214"/>
    </source>
</evidence>
<dbReference type="SUPFAM" id="SSF103481">
    <property type="entry name" value="Multidrug resistance efflux transporter EmrE"/>
    <property type="match status" value="2"/>
</dbReference>
<evidence type="ECO:0000259" key="2">
    <source>
        <dbReference type="Pfam" id="PF00892"/>
    </source>
</evidence>
<name>A0A4Y6V8T9_9PROT</name>
<proteinExistence type="predicted"/>
<feature type="transmembrane region" description="Helical" evidence="1">
    <location>
        <begin position="39"/>
        <end position="56"/>
    </location>
</feature>
<feature type="transmembrane region" description="Helical" evidence="1">
    <location>
        <begin position="148"/>
        <end position="168"/>
    </location>
</feature>
<feature type="transmembrane region" description="Helical" evidence="1">
    <location>
        <begin position="68"/>
        <end position="85"/>
    </location>
</feature>
<feature type="transmembrane region" description="Helical" evidence="1">
    <location>
        <begin position="243"/>
        <end position="262"/>
    </location>
</feature>
<dbReference type="AlphaFoldDB" id="A0A4Y6V8T9"/>
<organism evidence="3 4">
    <name type="scientific">Neokomagataea tanensis</name>
    <dbReference type="NCBI Taxonomy" id="661191"/>
    <lineage>
        <taxon>Bacteria</taxon>
        <taxon>Pseudomonadati</taxon>
        <taxon>Pseudomonadota</taxon>
        <taxon>Alphaproteobacteria</taxon>
        <taxon>Acetobacterales</taxon>
        <taxon>Acetobacteraceae</taxon>
        <taxon>Neokomagataea</taxon>
    </lineage>
</organism>
<dbReference type="OrthoDB" id="9809509at2"/>
<keyword evidence="1" id="KW-1133">Transmembrane helix</keyword>
<feature type="transmembrane region" description="Helical" evidence="1">
    <location>
        <begin position="97"/>
        <end position="118"/>
    </location>
</feature>
<dbReference type="PANTHER" id="PTHR12715:SF4">
    <property type="entry name" value="EAMA DOMAIN-CONTAINING PROTEIN"/>
    <property type="match status" value="1"/>
</dbReference>
<dbReference type="EMBL" id="CP032485">
    <property type="protein sequence ID" value="QDH25288.1"/>
    <property type="molecule type" value="Genomic_DNA"/>
</dbReference>
<feature type="domain" description="EamA" evidence="2">
    <location>
        <begin position="11"/>
        <end position="140"/>
    </location>
</feature>
<gene>
    <name evidence="3" type="ORF">D5366_08790</name>
</gene>
<keyword evidence="1" id="KW-0472">Membrane</keyword>
<evidence type="ECO:0000313" key="3">
    <source>
        <dbReference type="EMBL" id="QDH25288.1"/>
    </source>
</evidence>
<keyword evidence="4" id="KW-1185">Reference proteome</keyword>
<dbReference type="InterPro" id="IPR000620">
    <property type="entry name" value="EamA_dom"/>
</dbReference>
<dbReference type="InterPro" id="IPR037185">
    <property type="entry name" value="EmrE-like"/>
</dbReference>
<feature type="transmembrane region" description="Helical" evidence="1">
    <location>
        <begin position="180"/>
        <end position="198"/>
    </location>
</feature>
<feature type="transmembrane region" description="Helical" evidence="1">
    <location>
        <begin position="125"/>
        <end position="142"/>
    </location>
</feature>
<dbReference type="Pfam" id="PF00892">
    <property type="entry name" value="EamA"/>
    <property type="match status" value="2"/>
</dbReference>
<sequence>MKTRFSLVLPLCVVLAILSWASAYPVTRIALHEMSPLPLAATRYALAGSIALLWLLIKRPPFPDKRDWPQLLACGATGITLYNILFNSGEMTVSSGATSLLLAAMPLIAALLASIFLGERLSARGWLGSFISFIGVALISLNEGGGVRLGQGAIFIIGAACCGALYTILQKRLIRKYGALPVIAYVLIIGGLLLSPWLKQGIEAASAAGAVTRWSVVELAVLPAALGYAAWGYVIGQMGASRGVLFMYLLPPVTMILAFILSGEVPRFSTLEGGSVVMAGLALATYPARRREQPIPAQDAVEMGEA</sequence>
<dbReference type="Proteomes" id="UP000317214">
    <property type="component" value="Chromosome"/>
</dbReference>
<dbReference type="InterPro" id="IPR052756">
    <property type="entry name" value="Alkyne_AA_exporter"/>
</dbReference>